<accession>A0ABU3L1T0</accession>
<organism evidence="1 2">
    <name type="scientific">Pricia mediterranea</name>
    <dbReference type="NCBI Taxonomy" id="3076079"/>
    <lineage>
        <taxon>Bacteria</taxon>
        <taxon>Pseudomonadati</taxon>
        <taxon>Bacteroidota</taxon>
        <taxon>Flavobacteriia</taxon>
        <taxon>Flavobacteriales</taxon>
        <taxon>Flavobacteriaceae</taxon>
        <taxon>Pricia</taxon>
    </lineage>
</organism>
<protein>
    <submittedName>
        <fullName evidence="1">Uncharacterized protein</fullName>
    </submittedName>
</protein>
<evidence type="ECO:0000313" key="2">
    <source>
        <dbReference type="Proteomes" id="UP001250656"/>
    </source>
</evidence>
<proteinExistence type="predicted"/>
<reference evidence="1 2" key="1">
    <citation type="submission" date="2023-09" db="EMBL/GenBank/DDBJ databases">
        <title>Novel taxa isolated from Blanes Bay.</title>
        <authorList>
            <person name="Rey-Velasco X."/>
            <person name="Lucena T."/>
        </authorList>
    </citation>
    <scope>NUCLEOTIDE SEQUENCE [LARGE SCALE GENOMIC DNA]</scope>
    <source>
        <strain evidence="1 2">S334</strain>
    </source>
</reference>
<sequence>MDFQAERKRYGKTFLSVRSGTQTVRVLSPNGVAVCRQFPKKILLPTEPMGNAGLNACLKDMGVFSSTAKSFGFCFGRKNKAEQKDFAKFQSEGQVRSTLHCT</sequence>
<comment type="caution">
    <text evidence="1">The sequence shown here is derived from an EMBL/GenBank/DDBJ whole genome shotgun (WGS) entry which is preliminary data.</text>
</comment>
<gene>
    <name evidence="1" type="ORF">RQM65_03290</name>
</gene>
<keyword evidence="2" id="KW-1185">Reference proteome</keyword>
<dbReference type="RefSeq" id="WP_314012711.1">
    <property type="nucleotide sequence ID" value="NZ_JAVTTP010000001.1"/>
</dbReference>
<name>A0ABU3L1T0_9FLAO</name>
<dbReference type="Proteomes" id="UP001250656">
    <property type="component" value="Unassembled WGS sequence"/>
</dbReference>
<dbReference type="EMBL" id="JAVTTP010000001">
    <property type="protein sequence ID" value="MDT7827689.1"/>
    <property type="molecule type" value="Genomic_DNA"/>
</dbReference>
<evidence type="ECO:0000313" key="1">
    <source>
        <dbReference type="EMBL" id="MDT7827689.1"/>
    </source>
</evidence>